<dbReference type="HOGENOM" id="CLU_2318708_0_0_9"/>
<sequence length="99" mass="11570">MNLDKLLIEASTPELLEEEFNRYKKIKTDGLISPPKVNIQVGVDGVSWEGFEKDIKNQCLYISNRIKNGTYFFNPFREVPISKKKTYKNRKKENRAMKG</sequence>
<dbReference type="RefSeq" id="WP_009765797.1">
    <property type="nucleotide sequence ID" value="NZ_GL982997.1"/>
</dbReference>
<dbReference type="AlphaFoldDB" id="F9DQ50"/>
<keyword evidence="1" id="KW-0695">RNA-directed DNA polymerase</keyword>
<name>F9DQ50_9BACL</name>
<dbReference type="GO" id="GO:0003964">
    <property type="term" value="F:RNA-directed DNA polymerase activity"/>
    <property type="evidence" value="ECO:0007669"/>
    <property type="project" value="UniProtKB-KW"/>
</dbReference>
<proteinExistence type="predicted"/>
<comment type="caution">
    <text evidence="1">The sequence shown here is derived from an EMBL/GenBank/DDBJ whole genome shotgun (WGS) entry which is preliminary data.</text>
</comment>
<keyword evidence="1" id="KW-0548">Nucleotidyltransferase</keyword>
<evidence type="ECO:0000313" key="2">
    <source>
        <dbReference type="Proteomes" id="UP000005316"/>
    </source>
</evidence>
<accession>F9DQ50</accession>
<dbReference type="OrthoDB" id="9999665at2"/>
<organism evidence="1 2">
    <name type="scientific">Sporosarcina newyorkensis 2681</name>
    <dbReference type="NCBI Taxonomy" id="1027292"/>
    <lineage>
        <taxon>Bacteria</taxon>
        <taxon>Bacillati</taxon>
        <taxon>Bacillota</taxon>
        <taxon>Bacilli</taxon>
        <taxon>Bacillales</taxon>
        <taxon>Caryophanaceae</taxon>
        <taxon>Sporosarcina</taxon>
    </lineage>
</organism>
<dbReference type="EMBL" id="AFPZ01000021">
    <property type="protein sequence ID" value="EGQ27073.1"/>
    <property type="molecule type" value="Genomic_DNA"/>
</dbReference>
<keyword evidence="1" id="KW-0808">Transferase</keyword>
<reference evidence="1 2" key="1">
    <citation type="submission" date="2011-04" db="EMBL/GenBank/DDBJ databases">
        <authorList>
            <person name="Muzny D."/>
            <person name="Qin X."/>
            <person name="Deng J."/>
            <person name="Jiang H."/>
            <person name="Liu Y."/>
            <person name="Qu J."/>
            <person name="Song X.-Z."/>
            <person name="Zhang L."/>
            <person name="Thornton R."/>
            <person name="Coyle M."/>
            <person name="Francisco L."/>
            <person name="Jackson L."/>
            <person name="Javaid M."/>
            <person name="Korchina V."/>
            <person name="Kovar C."/>
            <person name="Mata R."/>
            <person name="Mathew T."/>
            <person name="Ngo R."/>
            <person name="Nguyen L."/>
            <person name="Nguyen N."/>
            <person name="Okwuonu G."/>
            <person name="Ongeri F."/>
            <person name="Pham C."/>
            <person name="Simmons D."/>
            <person name="Wilczek-Boney K."/>
            <person name="Hale W."/>
            <person name="Jakkamsetti A."/>
            <person name="Pham P."/>
            <person name="Ruth R."/>
            <person name="San Lucas F."/>
            <person name="Warren J."/>
            <person name="Zhang J."/>
            <person name="Zhao Z."/>
            <person name="Zhou C."/>
            <person name="Zhu D."/>
            <person name="Lee S."/>
            <person name="Bess C."/>
            <person name="Blankenburg K."/>
            <person name="Forbes L."/>
            <person name="Fu Q."/>
            <person name="Gubbala S."/>
            <person name="Hirani K."/>
            <person name="Jayaseelan J.C."/>
            <person name="Lara F."/>
            <person name="Munidasa M."/>
            <person name="Palculict T."/>
            <person name="Patil S."/>
            <person name="Pu L.-L."/>
            <person name="Saada N."/>
            <person name="Tang L."/>
            <person name="Weissenberger G."/>
            <person name="Zhu Y."/>
            <person name="Hemphill L."/>
            <person name="Shang Y."/>
            <person name="Youmans B."/>
            <person name="Ayvaz T."/>
            <person name="Ross M."/>
            <person name="Santibanez J."/>
            <person name="Aqrawi P."/>
            <person name="Gross S."/>
            <person name="Joshi V."/>
            <person name="Fowler G."/>
            <person name="Nazareth L."/>
            <person name="Reid J."/>
            <person name="Worley K."/>
            <person name="Petrosino J."/>
            <person name="Highlander S."/>
            <person name="Gibbs R."/>
        </authorList>
    </citation>
    <scope>NUCLEOTIDE SEQUENCE [LARGE SCALE GENOMIC DNA]</scope>
    <source>
        <strain evidence="1 2">2681</strain>
    </source>
</reference>
<evidence type="ECO:0000313" key="1">
    <source>
        <dbReference type="EMBL" id="EGQ27073.1"/>
    </source>
</evidence>
<dbReference type="EC" id="2.7.7.49" evidence="1"/>
<protein>
    <submittedName>
        <fullName evidence="1">RNA-directed DNA polymerase</fullName>
        <ecNumber evidence="1">2.7.7.49</ecNumber>
    </submittedName>
</protein>
<gene>
    <name evidence="1" type="ORF">HMPREF9372_0930</name>
</gene>
<dbReference type="Proteomes" id="UP000005316">
    <property type="component" value="Unassembled WGS sequence"/>
</dbReference>